<dbReference type="Pfam" id="PF06775">
    <property type="entry name" value="Seipin"/>
    <property type="match status" value="1"/>
</dbReference>
<dbReference type="OrthoDB" id="3990054at2759"/>
<evidence type="ECO:0000256" key="5">
    <source>
        <dbReference type="ARBA" id="ARBA00022989"/>
    </source>
</evidence>
<dbReference type="InterPro" id="IPR009617">
    <property type="entry name" value="Seipin"/>
</dbReference>
<evidence type="ECO:0000256" key="7">
    <source>
        <dbReference type="ARBA" id="ARBA00023136"/>
    </source>
</evidence>
<keyword evidence="5 8" id="KW-1133">Transmembrane helix</keyword>
<feature type="transmembrane region" description="Helical" evidence="8">
    <location>
        <begin position="47"/>
        <end position="70"/>
    </location>
</feature>
<keyword evidence="7 8" id="KW-0472">Membrane</keyword>
<sequence length="363" mass="41276">MQSNMEELDSEDSGIQDVGPQINDLMVQILETISLLLVWMRQKCLEMAVFICVVVLVFWVALFLYASFYYSFMPTASFMTPVHFYYRTDCPSPHLTVCSFPVANMSLLKNGKHQVMTNGQPYQIILEMEMPESPTNQQLGMFLVKMTPISKSGQIIEVSLRSTMLHYRSSLLQVLRTVVLSPLLISGALEQKQWVTVELFSEFKDDSDKPAVEAVIEVHSQHIQIYMAHLYIFAHFKGIRYVLHHFPLMSAVIGITSNFTFIIALGFLQISVEERNDIEDHNEQSGPENSDTLDHGTVNSIQDLEESENSRALPEEELICEAETENMVLRHRPLSEDILRSPQVLTDSLNTKKGYRPSVCSSS</sequence>
<dbReference type="PANTHER" id="PTHR21212">
    <property type="entry name" value="BERNARDINELLI-SEIP CONGENITAL LIPODYSTROPHY 2 HOMOLOG BSCL2 PROTEIN"/>
    <property type="match status" value="1"/>
</dbReference>
<evidence type="ECO:0000256" key="1">
    <source>
        <dbReference type="ARBA" id="ARBA00004477"/>
    </source>
</evidence>
<keyword evidence="4" id="KW-0256">Endoplasmic reticulum</keyword>
<dbReference type="GO" id="GO:0005789">
    <property type="term" value="C:endoplasmic reticulum membrane"/>
    <property type="evidence" value="ECO:0007669"/>
    <property type="project" value="UniProtKB-SubCell"/>
</dbReference>
<proteinExistence type="predicted"/>
<keyword evidence="6" id="KW-0443">Lipid metabolism</keyword>
<keyword evidence="3 8" id="KW-0812">Transmembrane</keyword>
<evidence type="ECO:0000256" key="2">
    <source>
        <dbReference type="ARBA" id="ARBA00022064"/>
    </source>
</evidence>
<dbReference type="EMBL" id="SRMA01025877">
    <property type="protein sequence ID" value="TRY90123.1"/>
    <property type="molecule type" value="Genomic_DNA"/>
</dbReference>
<name>A0A553QJP0_9TELE</name>
<dbReference type="AlphaFoldDB" id="A0A553QJP0"/>
<dbReference type="STRING" id="623744.A0A553QJP0"/>
<feature type="transmembrane region" description="Helical" evidence="8">
    <location>
        <begin position="246"/>
        <end position="268"/>
    </location>
</feature>
<dbReference type="GO" id="GO:0140042">
    <property type="term" value="P:lipid droplet formation"/>
    <property type="evidence" value="ECO:0007669"/>
    <property type="project" value="UniProtKB-ARBA"/>
</dbReference>
<comment type="caution">
    <text evidence="9">The sequence shown here is derived from an EMBL/GenBank/DDBJ whole genome shotgun (WGS) entry which is preliminary data.</text>
</comment>
<keyword evidence="10" id="KW-1185">Reference proteome</keyword>
<evidence type="ECO:0000313" key="9">
    <source>
        <dbReference type="EMBL" id="TRY90123.1"/>
    </source>
</evidence>
<dbReference type="CDD" id="cd23995">
    <property type="entry name" value="Seipin_BSCL2_like"/>
    <property type="match status" value="1"/>
</dbReference>
<evidence type="ECO:0000313" key="10">
    <source>
        <dbReference type="Proteomes" id="UP000316079"/>
    </source>
</evidence>
<evidence type="ECO:0000256" key="3">
    <source>
        <dbReference type="ARBA" id="ARBA00022692"/>
    </source>
</evidence>
<comment type="subcellular location">
    <subcellularLocation>
        <location evidence="1">Endoplasmic reticulum membrane</location>
        <topology evidence="1">Multi-pass membrane protein</topology>
    </subcellularLocation>
</comment>
<organism evidence="9 10">
    <name type="scientific">Danionella cerebrum</name>
    <dbReference type="NCBI Taxonomy" id="2873325"/>
    <lineage>
        <taxon>Eukaryota</taxon>
        <taxon>Metazoa</taxon>
        <taxon>Chordata</taxon>
        <taxon>Craniata</taxon>
        <taxon>Vertebrata</taxon>
        <taxon>Euteleostomi</taxon>
        <taxon>Actinopterygii</taxon>
        <taxon>Neopterygii</taxon>
        <taxon>Teleostei</taxon>
        <taxon>Ostariophysi</taxon>
        <taxon>Cypriniformes</taxon>
        <taxon>Danionidae</taxon>
        <taxon>Danioninae</taxon>
        <taxon>Danionella</taxon>
    </lineage>
</organism>
<gene>
    <name evidence="9" type="ORF">DNTS_031611</name>
</gene>
<reference evidence="9 10" key="1">
    <citation type="journal article" date="2019" name="Sci. Data">
        <title>Hybrid genome assembly and annotation of Danionella translucida.</title>
        <authorList>
            <person name="Kadobianskyi M."/>
            <person name="Schulze L."/>
            <person name="Schuelke M."/>
            <person name="Judkewitz B."/>
        </authorList>
    </citation>
    <scope>NUCLEOTIDE SEQUENCE [LARGE SCALE GENOMIC DNA]</scope>
    <source>
        <strain evidence="9 10">Bolton</strain>
    </source>
</reference>
<accession>A0A553QJP0</accession>
<protein>
    <recommendedName>
        <fullName evidence="2">Seipin</fullName>
    </recommendedName>
</protein>
<evidence type="ECO:0000256" key="4">
    <source>
        <dbReference type="ARBA" id="ARBA00022824"/>
    </source>
</evidence>
<dbReference type="GO" id="GO:0006629">
    <property type="term" value="P:lipid metabolic process"/>
    <property type="evidence" value="ECO:0007669"/>
    <property type="project" value="UniProtKB-KW"/>
</dbReference>
<dbReference type="Proteomes" id="UP000316079">
    <property type="component" value="Unassembled WGS sequence"/>
</dbReference>
<dbReference type="PANTHER" id="PTHR21212:SF0">
    <property type="entry name" value="SEIPIN"/>
    <property type="match status" value="1"/>
</dbReference>
<evidence type="ECO:0000256" key="6">
    <source>
        <dbReference type="ARBA" id="ARBA00023098"/>
    </source>
</evidence>
<evidence type="ECO:0000256" key="8">
    <source>
        <dbReference type="SAM" id="Phobius"/>
    </source>
</evidence>